<keyword evidence="5 7" id="KW-1133">Transmembrane helix</keyword>
<proteinExistence type="inferred from homology"/>
<evidence type="ECO:0000313" key="9">
    <source>
        <dbReference type="EMBL" id="KAB1477064.1"/>
    </source>
</evidence>
<dbReference type="Proteomes" id="UP000434554">
    <property type="component" value="Unassembled WGS sequence"/>
</dbReference>
<protein>
    <submittedName>
        <fullName evidence="9">ABC transporter permease</fullName>
    </submittedName>
</protein>
<dbReference type="GO" id="GO:0005886">
    <property type="term" value="C:plasma membrane"/>
    <property type="evidence" value="ECO:0007669"/>
    <property type="project" value="UniProtKB-SubCell"/>
</dbReference>
<dbReference type="GeneID" id="83055891"/>
<dbReference type="SUPFAM" id="SSF161098">
    <property type="entry name" value="MetI-like"/>
    <property type="match status" value="1"/>
</dbReference>
<evidence type="ECO:0000256" key="3">
    <source>
        <dbReference type="ARBA" id="ARBA00022475"/>
    </source>
</evidence>
<evidence type="ECO:0000256" key="2">
    <source>
        <dbReference type="ARBA" id="ARBA00022448"/>
    </source>
</evidence>
<dbReference type="PANTHER" id="PTHR43163">
    <property type="entry name" value="DIPEPTIDE TRANSPORT SYSTEM PERMEASE PROTEIN DPPB-RELATED"/>
    <property type="match status" value="1"/>
</dbReference>
<evidence type="ECO:0000256" key="1">
    <source>
        <dbReference type="ARBA" id="ARBA00004651"/>
    </source>
</evidence>
<accession>A0A833FHY8</accession>
<feature type="domain" description="ABC transmembrane type-1" evidence="8">
    <location>
        <begin position="120"/>
        <end position="318"/>
    </location>
</feature>
<feature type="transmembrane region" description="Helical" evidence="7">
    <location>
        <begin position="166"/>
        <end position="186"/>
    </location>
</feature>
<feature type="transmembrane region" description="Helical" evidence="7">
    <location>
        <begin position="300"/>
        <end position="321"/>
    </location>
</feature>
<reference evidence="9 10" key="1">
    <citation type="submission" date="2019-09" db="EMBL/GenBank/DDBJ databases">
        <title>Draft genome sequence of 3 type strains from the CCUG.</title>
        <authorList>
            <person name="Pineiro-Iglesias B."/>
            <person name="Tunovic T."/>
            <person name="Unosson C."/>
            <person name="Inganas E."/>
            <person name="Ohlen M."/>
            <person name="Cardew S."/>
            <person name="Jensie-Markopoulos S."/>
            <person name="Salva-Serra F."/>
            <person name="Jaen-Luchoro D."/>
            <person name="Karlsson R."/>
            <person name="Svensson-Stadler L."/>
            <person name="Chun J."/>
            <person name="Moore E."/>
        </authorList>
    </citation>
    <scope>NUCLEOTIDE SEQUENCE [LARGE SCALE GENOMIC DNA]</scope>
    <source>
        <strain evidence="9 10">CCUG 65427</strain>
    </source>
</reference>
<evidence type="ECO:0000256" key="7">
    <source>
        <dbReference type="RuleBase" id="RU363032"/>
    </source>
</evidence>
<dbReference type="InterPro" id="IPR035906">
    <property type="entry name" value="MetI-like_sf"/>
</dbReference>
<name>A0A833FHY8_9FIRM</name>
<comment type="similarity">
    <text evidence="7">Belongs to the binding-protein-dependent transport system permease family.</text>
</comment>
<organism evidence="9 10">
    <name type="scientific">Veillonella seminalis</name>
    <dbReference type="NCBI Taxonomy" id="1502943"/>
    <lineage>
        <taxon>Bacteria</taxon>
        <taxon>Bacillati</taxon>
        <taxon>Bacillota</taxon>
        <taxon>Negativicutes</taxon>
        <taxon>Veillonellales</taxon>
        <taxon>Veillonellaceae</taxon>
        <taxon>Veillonella</taxon>
    </lineage>
</organism>
<dbReference type="AlphaFoldDB" id="A0A833FHY8"/>
<dbReference type="PANTHER" id="PTHR43163:SF6">
    <property type="entry name" value="DIPEPTIDE TRANSPORT SYSTEM PERMEASE PROTEIN DPPB-RELATED"/>
    <property type="match status" value="1"/>
</dbReference>
<keyword evidence="3" id="KW-1003">Cell membrane</keyword>
<keyword evidence="6 7" id="KW-0472">Membrane</keyword>
<dbReference type="PROSITE" id="PS50928">
    <property type="entry name" value="ABC_TM1"/>
    <property type="match status" value="1"/>
</dbReference>
<feature type="transmembrane region" description="Helical" evidence="7">
    <location>
        <begin position="124"/>
        <end position="146"/>
    </location>
</feature>
<dbReference type="GO" id="GO:0055085">
    <property type="term" value="P:transmembrane transport"/>
    <property type="evidence" value="ECO:0007669"/>
    <property type="project" value="InterPro"/>
</dbReference>
<feature type="transmembrane region" description="Helical" evidence="7">
    <location>
        <begin position="32"/>
        <end position="50"/>
    </location>
</feature>
<evidence type="ECO:0000256" key="4">
    <source>
        <dbReference type="ARBA" id="ARBA00022692"/>
    </source>
</evidence>
<comment type="caution">
    <text evidence="9">The sequence shown here is derived from an EMBL/GenBank/DDBJ whole genome shotgun (WGS) entry which is preliminary data.</text>
</comment>
<sequence>MPDKENIDVHEFSPSHTKNTLRHIVANRLQPLWQILGILWLVATITFGLMQLTNDDVVDRVFTQQQSLSLEAQADKRAELGLTAPVWLQYSRWLGRGLQGDFGQSMVTGEAVSSILWLKLPATLLLMCSAVGITLLVAIPLGLWTAHKAGSMGDKFVRSLTLFGNTMPNFFTALLLLYVVALKLNWLPVIARHNDPAALILPTLTLVWSMSAKYIQQVRALALDELAKPYIIGLRTRGLSWFTILTRYILRAIAGPLVALVALSCGSLLGGVTIVETIFMWDGVGKMAFDAITARDYPVLQAYVIWLAALYLVLNWGADVLQKRLNRSQRKEAGDEI</sequence>
<dbReference type="Pfam" id="PF00528">
    <property type="entry name" value="BPD_transp_1"/>
    <property type="match status" value="1"/>
</dbReference>
<dbReference type="EMBL" id="WBKH01000011">
    <property type="protein sequence ID" value="KAB1477064.1"/>
    <property type="molecule type" value="Genomic_DNA"/>
</dbReference>
<keyword evidence="2 7" id="KW-0813">Transport</keyword>
<dbReference type="InterPro" id="IPR000515">
    <property type="entry name" value="MetI-like"/>
</dbReference>
<evidence type="ECO:0000313" key="10">
    <source>
        <dbReference type="Proteomes" id="UP000434554"/>
    </source>
</evidence>
<keyword evidence="4 7" id="KW-0812">Transmembrane</keyword>
<dbReference type="RefSeq" id="WP_127008601.1">
    <property type="nucleotide sequence ID" value="NZ_CAUENZ010000011.1"/>
</dbReference>
<feature type="transmembrane region" description="Helical" evidence="7">
    <location>
        <begin position="257"/>
        <end position="280"/>
    </location>
</feature>
<evidence type="ECO:0000259" key="8">
    <source>
        <dbReference type="PROSITE" id="PS50928"/>
    </source>
</evidence>
<evidence type="ECO:0000256" key="6">
    <source>
        <dbReference type="ARBA" id="ARBA00023136"/>
    </source>
</evidence>
<evidence type="ECO:0000256" key="5">
    <source>
        <dbReference type="ARBA" id="ARBA00022989"/>
    </source>
</evidence>
<dbReference type="Gene3D" id="1.10.3720.10">
    <property type="entry name" value="MetI-like"/>
    <property type="match status" value="1"/>
</dbReference>
<gene>
    <name evidence="9" type="ORF">F8R14_09910</name>
</gene>
<comment type="subcellular location">
    <subcellularLocation>
        <location evidence="1 7">Cell membrane</location>
        <topology evidence="1 7">Multi-pass membrane protein</topology>
    </subcellularLocation>
</comment>
<dbReference type="CDD" id="cd06261">
    <property type="entry name" value="TM_PBP2"/>
    <property type="match status" value="1"/>
</dbReference>